<evidence type="ECO:0000259" key="4">
    <source>
        <dbReference type="Pfam" id="PF03330"/>
    </source>
</evidence>
<gene>
    <name evidence="5" type="ORF">RDB_LOCUS30553</name>
</gene>
<dbReference type="InterPro" id="IPR009009">
    <property type="entry name" value="RlpA-like_DPBB"/>
</dbReference>
<sequence length="225" mass="23883">MFSTAVTAFVLAAAVNQAAAEPSRARHLYAARAYAQDSHLLEDYDTYHARYLQIGCVAAKKNDTAFFKDCCHPLAKDSDSSVPAKCIASEKQSYSGSSGSSEPSSTAAYNPEPTQSSGSSETYTGGFATYFYQNGVAGACGTVHSDNDYIVAADYRKYGELSKQSDLCGKKVLITNTKNGKTVTCTVADACPTCENANSLDLSEGAFKAIAPLDDGMVPITYTFL</sequence>
<dbReference type="InterPro" id="IPR051477">
    <property type="entry name" value="Expansin_CellWall"/>
</dbReference>
<feature type="compositionally biased region" description="Low complexity" evidence="2">
    <location>
        <begin position="92"/>
        <end position="105"/>
    </location>
</feature>
<dbReference type="SUPFAM" id="SSF50685">
    <property type="entry name" value="Barwin-like endoglucanases"/>
    <property type="match status" value="1"/>
</dbReference>
<dbReference type="PANTHER" id="PTHR31836:SF24">
    <property type="entry name" value="RLPA-LIKE PROTEIN DOUBLE-PSI BETA-BARREL DOMAIN-CONTAINING PROTEIN"/>
    <property type="match status" value="1"/>
</dbReference>
<accession>A0A8H3ALL4</accession>
<dbReference type="InterPro" id="IPR036908">
    <property type="entry name" value="RlpA-like_sf"/>
</dbReference>
<dbReference type="Pfam" id="PF03330">
    <property type="entry name" value="DPBB_1"/>
    <property type="match status" value="1"/>
</dbReference>
<comment type="caution">
    <text evidence="5">The sequence shown here is derived from an EMBL/GenBank/DDBJ whole genome shotgun (WGS) entry which is preliminary data.</text>
</comment>
<protein>
    <recommendedName>
        <fullName evidence="4">RlpA-like protein double-psi beta-barrel domain-containing protein</fullName>
    </recommendedName>
</protein>
<dbReference type="PANTHER" id="PTHR31836">
    <property type="match status" value="1"/>
</dbReference>
<organism evidence="5 6">
    <name type="scientific">Rhizoctonia solani</name>
    <dbReference type="NCBI Taxonomy" id="456999"/>
    <lineage>
        <taxon>Eukaryota</taxon>
        <taxon>Fungi</taxon>
        <taxon>Dikarya</taxon>
        <taxon>Basidiomycota</taxon>
        <taxon>Agaricomycotina</taxon>
        <taxon>Agaricomycetes</taxon>
        <taxon>Cantharellales</taxon>
        <taxon>Ceratobasidiaceae</taxon>
        <taxon>Rhizoctonia</taxon>
    </lineage>
</organism>
<evidence type="ECO:0000313" key="6">
    <source>
        <dbReference type="Proteomes" id="UP000663888"/>
    </source>
</evidence>
<evidence type="ECO:0000256" key="3">
    <source>
        <dbReference type="SAM" id="SignalP"/>
    </source>
</evidence>
<dbReference type="EMBL" id="CAJMWX010000757">
    <property type="protein sequence ID" value="CAE6427550.1"/>
    <property type="molecule type" value="Genomic_DNA"/>
</dbReference>
<dbReference type="Proteomes" id="UP000663888">
    <property type="component" value="Unassembled WGS sequence"/>
</dbReference>
<evidence type="ECO:0000256" key="2">
    <source>
        <dbReference type="SAM" id="MobiDB-lite"/>
    </source>
</evidence>
<name>A0A8H3ALL4_9AGAM</name>
<dbReference type="AlphaFoldDB" id="A0A8H3ALL4"/>
<feature type="region of interest" description="Disordered" evidence="2">
    <location>
        <begin position="92"/>
        <end position="121"/>
    </location>
</feature>
<reference evidence="5" key="1">
    <citation type="submission" date="2021-01" db="EMBL/GenBank/DDBJ databases">
        <authorList>
            <person name="Kaushik A."/>
        </authorList>
    </citation>
    <scope>NUCLEOTIDE SEQUENCE</scope>
    <source>
        <strain evidence="5">AG4-R118</strain>
    </source>
</reference>
<evidence type="ECO:0000313" key="5">
    <source>
        <dbReference type="EMBL" id="CAE6427550.1"/>
    </source>
</evidence>
<proteinExistence type="predicted"/>
<evidence type="ECO:0000256" key="1">
    <source>
        <dbReference type="ARBA" id="ARBA00022729"/>
    </source>
</evidence>
<dbReference type="CDD" id="cd22191">
    <property type="entry name" value="DPBB_RlpA_EXP_N-like"/>
    <property type="match status" value="1"/>
</dbReference>
<feature type="compositionally biased region" description="Polar residues" evidence="2">
    <location>
        <begin position="106"/>
        <end position="121"/>
    </location>
</feature>
<keyword evidence="1 3" id="KW-0732">Signal</keyword>
<feature type="signal peptide" evidence="3">
    <location>
        <begin position="1"/>
        <end position="20"/>
    </location>
</feature>
<dbReference type="Gene3D" id="2.40.40.10">
    <property type="entry name" value="RlpA-like domain"/>
    <property type="match status" value="1"/>
</dbReference>
<feature type="domain" description="RlpA-like protein double-psi beta-barrel" evidence="4">
    <location>
        <begin position="128"/>
        <end position="222"/>
    </location>
</feature>
<feature type="chain" id="PRO_5034986340" description="RlpA-like protein double-psi beta-barrel domain-containing protein" evidence="3">
    <location>
        <begin position="21"/>
        <end position="225"/>
    </location>
</feature>